<dbReference type="Pfam" id="PF01399">
    <property type="entry name" value="PCI"/>
    <property type="match status" value="1"/>
</dbReference>
<dbReference type="InterPro" id="IPR000717">
    <property type="entry name" value="PCI_dom"/>
</dbReference>
<dbReference type="WBParaSite" id="Pan_g17419.t3">
    <property type="protein sequence ID" value="Pan_g17419.t3"/>
    <property type="gene ID" value="Pan_g17419"/>
</dbReference>
<evidence type="ECO:0000313" key="5">
    <source>
        <dbReference type="Proteomes" id="UP000492821"/>
    </source>
</evidence>
<proteinExistence type="inferred from homology"/>
<keyword evidence="5" id="KW-1185">Reference proteome</keyword>
<evidence type="ECO:0000259" key="4">
    <source>
        <dbReference type="PROSITE" id="PS50250"/>
    </source>
</evidence>
<name>A0A7E4V798_PANRE</name>
<dbReference type="PROSITE" id="PS50250">
    <property type="entry name" value="PCI"/>
    <property type="match status" value="1"/>
</dbReference>
<dbReference type="PANTHER" id="PTHR15350:SF5">
    <property type="entry name" value="COP9 SIGNALOSOME COMPLEX SUBUNIT 7"/>
    <property type="match status" value="1"/>
</dbReference>
<accession>A0A7E4V798</accession>
<evidence type="ECO:0000256" key="1">
    <source>
        <dbReference type="ARBA" id="ARBA00008482"/>
    </source>
</evidence>
<evidence type="ECO:0000256" key="2">
    <source>
        <dbReference type="ARBA" id="ARBA00022790"/>
    </source>
</evidence>
<protein>
    <submittedName>
        <fullName evidence="6">PCI domain-containing protein</fullName>
    </submittedName>
</protein>
<keyword evidence="2" id="KW-0736">Signalosome</keyword>
<dbReference type="AlphaFoldDB" id="A0A7E4V798"/>
<evidence type="ECO:0000313" key="6">
    <source>
        <dbReference type="WBParaSite" id="Pan_g17419.t3"/>
    </source>
</evidence>
<dbReference type="Proteomes" id="UP000492821">
    <property type="component" value="Unassembled WGS sequence"/>
</dbReference>
<dbReference type="PANTHER" id="PTHR15350">
    <property type="entry name" value="COP9 SIGNALOSOME COMPLEX SUBUNIT 7/DENDRITIC CELL PROTEIN GA17"/>
    <property type="match status" value="1"/>
</dbReference>
<sequence>MSASIDTPTRRATLSSLAADSSVLPYSVLRENLKFATEDELESFLIAAVYDGYIKGEIDPQNQQFYVHDFAVGKVDPAQLPEVANTLAQWIERAEQLITKMEANIDDSDRKLFERMNCERAVEEAIITNRDAARTAEVSDPPKVSASVDGPKEPKRLRSRGWFKF</sequence>
<feature type="region of interest" description="Disordered" evidence="3">
    <location>
        <begin position="133"/>
        <end position="165"/>
    </location>
</feature>
<organism evidence="5 6">
    <name type="scientific">Panagrellus redivivus</name>
    <name type="common">Microworm</name>
    <dbReference type="NCBI Taxonomy" id="6233"/>
    <lineage>
        <taxon>Eukaryota</taxon>
        <taxon>Metazoa</taxon>
        <taxon>Ecdysozoa</taxon>
        <taxon>Nematoda</taxon>
        <taxon>Chromadorea</taxon>
        <taxon>Rhabditida</taxon>
        <taxon>Tylenchina</taxon>
        <taxon>Panagrolaimomorpha</taxon>
        <taxon>Panagrolaimoidea</taxon>
        <taxon>Panagrolaimidae</taxon>
        <taxon>Panagrellus</taxon>
    </lineage>
</organism>
<comment type="similarity">
    <text evidence="1">Belongs to the CSN7/EIF3M family. CSN7 subfamily.</text>
</comment>
<reference evidence="6" key="2">
    <citation type="submission" date="2020-10" db="UniProtKB">
        <authorList>
            <consortium name="WormBaseParasite"/>
        </authorList>
    </citation>
    <scope>IDENTIFICATION</scope>
</reference>
<evidence type="ECO:0000256" key="3">
    <source>
        <dbReference type="SAM" id="MobiDB-lite"/>
    </source>
</evidence>
<feature type="domain" description="PCI" evidence="4">
    <location>
        <begin position="1"/>
        <end position="72"/>
    </location>
</feature>
<dbReference type="InterPro" id="IPR045237">
    <property type="entry name" value="COPS7/eIF3m"/>
</dbReference>
<reference evidence="5" key="1">
    <citation type="journal article" date="2013" name="Genetics">
        <title>The draft genome and transcriptome of Panagrellus redivivus are shaped by the harsh demands of a free-living lifestyle.</title>
        <authorList>
            <person name="Srinivasan J."/>
            <person name="Dillman A.R."/>
            <person name="Macchietto M.G."/>
            <person name="Heikkinen L."/>
            <person name="Lakso M."/>
            <person name="Fracchia K.M."/>
            <person name="Antoshechkin I."/>
            <person name="Mortazavi A."/>
            <person name="Wong G."/>
            <person name="Sternberg P.W."/>
        </authorList>
    </citation>
    <scope>NUCLEOTIDE SEQUENCE [LARGE SCALE GENOMIC DNA]</scope>
    <source>
        <strain evidence="5">MT8872</strain>
    </source>
</reference>
<dbReference type="GO" id="GO:0008180">
    <property type="term" value="C:COP9 signalosome"/>
    <property type="evidence" value="ECO:0007669"/>
    <property type="project" value="UniProtKB-KW"/>
</dbReference>